<keyword evidence="3" id="KW-0064">Aspartyl protease</keyword>
<gene>
    <name evidence="8" type="ORF">M6B38_158430</name>
</gene>
<keyword evidence="2" id="KW-0645">Protease</keyword>
<dbReference type="InterPro" id="IPR034161">
    <property type="entry name" value="Pepsin-like_plant"/>
</dbReference>
<evidence type="ECO:0000256" key="1">
    <source>
        <dbReference type="ARBA" id="ARBA00007447"/>
    </source>
</evidence>
<dbReference type="PANTHER" id="PTHR47967:SF123">
    <property type="entry name" value="ASPARTIC PROTEINASE NEPENTHESIN-1-LIKE"/>
    <property type="match status" value="1"/>
</dbReference>
<keyword evidence="4" id="KW-0378">Hydrolase</keyword>
<reference evidence="8" key="2">
    <citation type="submission" date="2023-04" db="EMBL/GenBank/DDBJ databases">
        <authorList>
            <person name="Bruccoleri R.E."/>
            <person name="Oakeley E.J."/>
            <person name="Faust A.-M."/>
            <person name="Dessus-Babus S."/>
            <person name="Altorfer M."/>
            <person name="Burckhardt D."/>
            <person name="Oertli M."/>
            <person name="Naumann U."/>
            <person name="Petersen F."/>
            <person name="Wong J."/>
        </authorList>
    </citation>
    <scope>NUCLEOTIDE SEQUENCE</scope>
    <source>
        <strain evidence="8">GSM-AAB239-AS_SAM_17_03QT</strain>
        <tissue evidence="8">Leaf</tissue>
    </source>
</reference>
<keyword evidence="9" id="KW-1185">Reference proteome</keyword>
<dbReference type="InterPro" id="IPR051708">
    <property type="entry name" value="Plant_Aspart_Prot_A1"/>
</dbReference>
<reference evidence="8" key="1">
    <citation type="journal article" date="2023" name="GigaByte">
        <title>Genome assembly of the bearded iris, Iris pallida Lam.</title>
        <authorList>
            <person name="Bruccoleri R.E."/>
            <person name="Oakeley E.J."/>
            <person name="Faust A.M.E."/>
            <person name="Altorfer M."/>
            <person name="Dessus-Babus S."/>
            <person name="Burckhardt D."/>
            <person name="Oertli M."/>
            <person name="Naumann U."/>
            <person name="Petersen F."/>
            <person name="Wong J."/>
        </authorList>
    </citation>
    <scope>NUCLEOTIDE SEQUENCE</scope>
    <source>
        <strain evidence="8">GSM-AAB239-AS_SAM_17_03QT</strain>
    </source>
</reference>
<evidence type="ECO:0000313" key="9">
    <source>
        <dbReference type="Proteomes" id="UP001140949"/>
    </source>
</evidence>
<evidence type="ECO:0000313" key="8">
    <source>
        <dbReference type="EMBL" id="KAJ6810232.1"/>
    </source>
</evidence>
<dbReference type="GO" id="GO:0006508">
    <property type="term" value="P:proteolysis"/>
    <property type="evidence" value="ECO:0007669"/>
    <property type="project" value="UniProtKB-KW"/>
</dbReference>
<evidence type="ECO:0000256" key="6">
    <source>
        <dbReference type="SAM" id="SignalP"/>
    </source>
</evidence>
<evidence type="ECO:0000256" key="4">
    <source>
        <dbReference type="ARBA" id="ARBA00022801"/>
    </source>
</evidence>
<dbReference type="GO" id="GO:0005576">
    <property type="term" value="C:extracellular region"/>
    <property type="evidence" value="ECO:0007669"/>
    <property type="project" value="TreeGrafter"/>
</dbReference>
<organism evidence="8 9">
    <name type="scientific">Iris pallida</name>
    <name type="common">Sweet iris</name>
    <dbReference type="NCBI Taxonomy" id="29817"/>
    <lineage>
        <taxon>Eukaryota</taxon>
        <taxon>Viridiplantae</taxon>
        <taxon>Streptophyta</taxon>
        <taxon>Embryophyta</taxon>
        <taxon>Tracheophyta</taxon>
        <taxon>Spermatophyta</taxon>
        <taxon>Magnoliopsida</taxon>
        <taxon>Liliopsida</taxon>
        <taxon>Asparagales</taxon>
        <taxon>Iridaceae</taxon>
        <taxon>Iridoideae</taxon>
        <taxon>Irideae</taxon>
        <taxon>Iris</taxon>
    </lineage>
</organism>
<dbReference type="PANTHER" id="PTHR47967">
    <property type="entry name" value="OS07G0603500 PROTEIN-RELATED"/>
    <property type="match status" value="1"/>
</dbReference>
<dbReference type="InterPro" id="IPR032861">
    <property type="entry name" value="TAXi_N"/>
</dbReference>
<sequence>MESRKLTMTMLFLFSSLAIPLFPQANTLTVVGNNSSKGFSLELIHRDSVDSPLYPGGNLTSVELLQRDLVLSESRSLWLEEEEDESSATVGRRLRDLNIRPTLTHAGSMYTVKAIIGSNPWTVSHLLLDTRSGLVWTQTEPCNTCFKHDGPSYRLSQSFHRLDNRHAYICRPPIFHRRRRDGQCTYIKRYRGGRYTRGALGLEQFSFGSKNDPTRKTIIHEVIFGTSYNNSRNMFSNNRKVLGILGMNMAEYSFVMQMASRRFSYCLFPGHGVNSHLRFGTDIVMPRGTVYQRTSFVTTDLSSLNYYLPWVGISINGRALNINRPRTAFERCIIDSGASATFVIKSVYDAIEESFVEYYQRKHMRRSYIHNRPRNLRLCYDMRPEDSADTFPSPHVEFHFDGGATLRLGRIQLFYVIKEKGIFCLFMIPSKHRTLIGAHAQRNTHFVYDVSERQLHFAPTNSCGGL</sequence>
<dbReference type="GO" id="GO:0004190">
    <property type="term" value="F:aspartic-type endopeptidase activity"/>
    <property type="evidence" value="ECO:0007669"/>
    <property type="project" value="UniProtKB-KW"/>
</dbReference>
<keyword evidence="6" id="KW-0732">Signal</keyword>
<evidence type="ECO:0000259" key="7">
    <source>
        <dbReference type="PROSITE" id="PS51767"/>
    </source>
</evidence>
<protein>
    <submittedName>
        <fullName evidence="8">Aspartic proteinase nepenthesin-2-like</fullName>
    </submittedName>
</protein>
<keyword evidence="5" id="KW-0325">Glycoprotein</keyword>
<name>A0AAX6F1F3_IRIPA</name>
<dbReference type="InterPro" id="IPR032799">
    <property type="entry name" value="TAXi_C"/>
</dbReference>
<dbReference type="InterPro" id="IPR033121">
    <property type="entry name" value="PEPTIDASE_A1"/>
</dbReference>
<dbReference type="Proteomes" id="UP001140949">
    <property type="component" value="Unassembled WGS sequence"/>
</dbReference>
<dbReference type="SUPFAM" id="SSF50630">
    <property type="entry name" value="Acid proteases"/>
    <property type="match status" value="1"/>
</dbReference>
<dbReference type="InterPro" id="IPR021109">
    <property type="entry name" value="Peptidase_aspartic_dom_sf"/>
</dbReference>
<comment type="caution">
    <text evidence="8">The sequence shown here is derived from an EMBL/GenBank/DDBJ whole genome shotgun (WGS) entry which is preliminary data.</text>
</comment>
<evidence type="ECO:0000256" key="3">
    <source>
        <dbReference type="ARBA" id="ARBA00022750"/>
    </source>
</evidence>
<dbReference type="AlphaFoldDB" id="A0AAX6F1F3"/>
<dbReference type="PROSITE" id="PS51767">
    <property type="entry name" value="PEPTIDASE_A1"/>
    <property type="match status" value="1"/>
</dbReference>
<dbReference type="Gene3D" id="2.40.70.10">
    <property type="entry name" value="Acid Proteases"/>
    <property type="match status" value="2"/>
</dbReference>
<feature type="signal peptide" evidence="6">
    <location>
        <begin position="1"/>
        <end position="18"/>
    </location>
</feature>
<dbReference type="Pfam" id="PF14541">
    <property type="entry name" value="TAXi_C"/>
    <property type="match status" value="1"/>
</dbReference>
<evidence type="ECO:0000256" key="2">
    <source>
        <dbReference type="ARBA" id="ARBA00022670"/>
    </source>
</evidence>
<proteinExistence type="inferred from homology"/>
<accession>A0AAX6F1F3</accession>
<feature type="domain" description="Peptidase A1" evidence="7">
    <location>
        <begin position="110"/>
        <end position="458"/>
    </location>
</feature>
<dbReference type="EMBL" id="JANAVB010032616">
    <property type="protein sequence ID" value="KAJ6810232.1"/>
    <property type="molecule type" value="Genomic_DNA"/>
</dbReference>
<dbReference type="Pfam" id="PF14543">
    <property type="entry name" value="TAXi_N"/>
    <property type="match status" value="1"/>
</dbReference>
<comment type="similarity">
    <text evidence="1">Belongs to the peptidase A1 family.</text>
</comment>
<feature type="chain" id="PRO_5043836677" evidence="6">
    <location>
        <begin position="19"/>
        <end position="466"/>
    </location>
</feature>
<evidence type="ECO:0000256" key="5">
    <source>
        <dbReference type="ARBA" id="ARBA00023180"/>
    </source>
</evidence>
<dbReference type="CDD" id="cd05476">
    <property type="entry name" value="pepsin_A_like_plant"/>
    <property type="match status" value="1"/>
</dbReference>